<organism evidence="6 7">
    <name type="scientific">Clostridium algifaecis</name>
    <dbReference type="NCBI Taxonomy" id="1472040"/>
    <lineage>
        <taxon>Bacteria</taxon>
        <taxon>Bacillati</taxon>
        <taxon>Bacillota</taxon>
        <taxon>Clostridia</taxon>
        <taxon>Eubacteriales</taxon>
        <taxon>Clostridiaceae</taxon>
        <taxon>Clostridium</taxon>
    </lineage>
</organism>
<dbReference type="EMBL" id="JAGGLM010000011">
    <property type="protein sequence ID" value="MBP2033156.1"/>
    <property type="molecule type" value="Genomic_DNA"/>
</dbReference>
<reference evidence="6 7" key="1">
    <citation type="submission" date="2021-03" db="EMBL/GenBank/DDBJ databases">
        <title>Genomic Encyclopedia of Type Strains, Phase IV (KMG-IV): sequencing the most valuable type-strain genomes for metagenomic binning, comparative biology and taxonomic classification.</title>
        <authorList>
            <person name="Goeker M."/>
        </authorList>
    </citation>
    <scope>NUCLEOTIDE SEQUENCE [LARGE SCALE GENOMIC DNA]</scope>
    <source>
        <strain evidence="6 7">DSM 28783</strain>
    </source>
</reference>
<proteinExistence type="predicted"/>
<keyword evidence="4 5" id="KW-0732">Signal</keyword>
<comment type="subcellular location">
    <subcellularLocation>
        <location evidence="1">Cell envelope</location>
    </subcellularLocation>
</comment>
<dbReference type="PROSITE" id="PS51257">
    <property type="entry name" value="PROKAR_LIPOPROTEIN"/>
    <property type="match status" value="1"/>
</dbReference>
<dbReference type="SUPFAM" id="SSF53807">
    <property type="entry name" value="Helical backbone' metal receptor"/>
    <property type="match status" value="1"/>
</dbReference>
<feature type="chain" id="PRO_5045290049" evidence="5">
    <location>
        <begin position="21"/>
        <end position="307"/>
    </location>
</feature>
<protein>
    <submittedName>
        <fullName evidence="6">ABC-type Zn uptake system ZnuABC Zn-binding protein ZnuA</fullName>
    </submittedName>
</protein>
<sequence>MKKSISLIMLILLIVLTACNSISKNKDQKSNTHNVAVNNNVNLDIVTTDKLLYTIVKTIVKDKHTINYMFKDRQSEINFKFTYDSLNNISKKDLFIYVCPSFEIWVDDFIDKLDKSKVGIINSSRGVKLLAYNHPLKYKNITVNENPYYFMDIDNYKIMLVNIKNAVEDKDPKNRSFYEKIFSSELKNLQSYESNLKSIDESLSDYKFIISNENLKYFTNYSKLELLDIASSNNVLSSDDIKKEIDQNNSNNKIVFLYTDDSELNVNSEILKTYGIKPVKLQMFNGNYSYENTIKQNIKSLNSIISK</sequence>
<dbReference type="Gene3D" id="3.40.50.1980">
    <property type="entry name" value="Nitrogenase molybdenum iron protein domain"/>
    <property type="match status" value="1"/>
</dbReference>
<dbReference type="InterPro" id="IPR006127">
    <property type="entry name" value="ZnuA-like"/>
</dbReference>
<name>A0ABS4KUW2_9CLOT</name>
<evidence type="ECO:0000256" key="3">
    <source>
        <dbReference type="ARBA" id="ARBA00022723"/>
    </source>
</evidence>
<keyword evidence="3" id="KW-0479">Metal-binding</keyword>
<evidence type="ECO:0000256" key="5">
    <source>
        <dbReference type="SAM" id="SignalP"/>
    </source>
</evidence>
<evidence type="ECO:0000256" key="4">
    <source>
        <dbReference type="ARBA" id="ARBA00022729"/>
    </source>
</evidence>
<evidence type="ECO:0000256" key="1">
    <source>
        <dbReference type="ARBA" id="ARBA00004196"/>
    </source>
</evidence>
<feature type="signal peptide" evidence="5">
    <location>
        <begin position="1"/>
        <end position="20"/>
    </location>
</feature>
<dbReference type="Pfam" id="PF01297">
    <property type="entry name" value="ZnuA"/>
    <property type="match status" value="1"/>
</dbReference>
<keyword evidence="2" id="KW-0813">Transport</keyword>
<gene>
    <name evidence="6" type="ORF">J2Z42_001843</name>
</gene>
<accession>A0ABS4KUW2</accession>
<dbReference type="InterPro" id="IPR050492">
    <property type="entry name" value="Bact_metal-bind_prot9"/>
</dbReference>
<evidence type="ECO:0000256" key="2">
    <source>
        <dbReference type="ARBA" id="ARBA00022448"/>
    </source>
</evidence>
<evidence type="ECO:0000313" key="6">
    <source>
        <dbReference type="EMBL" id="MBP2033156.1"/>
    </source>
</evidence>
<dbReference type="PANTHER" id="PTHR42953">
    <property type="entry name" value="HIGH-AFFINITY ZINC UPTAKE SYSTEM PROTEIN ZNUA-RELATED"/>
    <property type="match status" value="1"/>
</dbReference>
<dbReference type="PANTHER" id="PTHR42953:SF1">
    <property type="entry name" value="METAL-BINDING PROTEIN HI_0362-RELATED"/>
    <property type="match status" value="1"/>
</dbReference>
<evidence type="ECO:0000313" key="7">
    <source>
        <dbReference type="Proteomes" id="UP001519307"/>
    </source>
</evidence>
<dbReference type="Proteomes" id="UP001519307">
    <property type="component" value="Unassembled WGS sequence"/>
</dbReference>
<comment type="caution">
    <text evidence="6">The sequence shown here is derived from an EMBL/GenBank/DDBJ whole genome shotgun (WGS) entry which is preliminary data.</text>
</comment>
<keyword evidence="7" id="KW-1185">Reference proteome</keyword>